<dbReference type="Proteomes" id="UP001596455">
    <property type="component" value="Unassembled WGS sequence"/>
</dbReference>
<evidence type="ECO:0008006" key="3">
    <source>
        <dbReference type="Google" id="ProtNLM"/>
    </source>
</evidence>
<comment type="caution">
    <text evidence="1">The sequence shown here is derived from an EMBL/GenBank/DDBJ whole genome shotgun (WGS) entry which is preliminary data.</text>
</comment>
<organism evidence="1 2">
    <name type="scientific">Georgenia alba</name>
    <dbReference type="NCBI Taxonomy" id="2233858"/>
    <lineage>
        <taxon>Bacteria</taxon>
        <taxon>Bacillati</taxon>
        <taxon>Actinomycetota</taxon>
        <taxon>Actinomycetes</taxon>
        <taxon>Micrococcales</taxon>
        <taxon>Bogoriellaceae</taxon>
        <taxon>Georgenia</taxon>
    </lineage>
</organism>
<evidence type="ECO:0000313" key="1">
    <source>
        <dbReference type="EMBL" id="MFC7406245.1"/>
    </source>
</evidence>
<gene>
    <name evidence="1" type="ORF">ACFQQL_14090</name>
</gene>
<accession>A0ABW2QF41</accession>
<name>A0ABW2QF41_9MICO</name>
<protein>
    <recommendedName>
        <fullName evidence="3">EcsC protein family protein</fullName>
    </recommendedName>
</protein>
<sequence>MSPRTERRRGRTLERLLDLAVRRAAKGADRVAELRRERPGITPAEAIAHLEKRYLARAARLGGAVGAAAAWPGIGTVSALGLTGAQSLAFLTSSAEHVMAVAAVHGIDVEDVERRRTLLLAALLGEDGAQAVSGQLGLGTLYWARAALTRLPLGTVKAVNKMLARRLVQAGLTRAGALSVGRLTPFGVGAAVGYWGTRMMGRSVLEGTREAFGPPPESFR</sequence>
<proteinExistence type="predicted"/>
<dbReference type="RefSeq" id="WP_382395475.1">
    <property type="nucleotide sequence ID" value="NZ_JBHTCQ010000003.1"/>
</dbReference>
<reference evidence="2" key="1">
    <citation type="journal article" date="2019" name="Int. J. Syst. Evol. Microbiol.">
        <title>The Global Catalogue of Microorganisms (GCM) 10K type strain sequencing project: providing services to taxonomists for standard genome sequencing and annotation.</title>
        <authorList>
            <consortium name="The Broad Institute Genomics Platform"/>
            <consortium name="The Broad Institute Genome Sequencing Center for Infectious Disease"/>
            <person name="Wu L."/>
            <person name="Ma J."/>
        </authorList>
    </citation>
    <scope>NUCLEOTIDE SEQUENCE [LARGE SCALE GENOMIC DNA]</scope>
    <source>
        <strain evidence="2">JCM 1490</strain>
    </source>
</reference>
<dbReference type="EMBL" id="JBHTCQ010000003">
    <property type="protein sequence ID" value="MFC7406245.1"/>
    <property type="molecule type" value="Genomic_DNA"/>
</dbReference>
<keyword evidence="2" id="KW-1185">Reference proteome</keyword>
<evidence type="ECO:0000313" key="2">
    <source>
        <dbReference type="Proteomes" id="UP001596455"/>
    </source>
</evidence>